<dbReference type="SFLD" id="SFLDG01386">
    <property type="entry name" value="main_SPASM_domain-containing"/>
    <property type="match status" value="1"/>
</dbReference>
<feature type="domain" description="Radical SAM core" evidence="6">
    <location>
        <begin position="96"/>
        <end position="329"/>
    </location>
</feature>
<dbReference type="AlphaFoldDB" id="F4BWE4"/>
<dbReference type="Pfam" id="PF04055">
    <property type="entry name" value="Radical_SAM"/>
    <property type="match status" value="1"/>
</dbReference>
<dbReference type="Proteomes" id="UP000007807">
    <property type="component" value="Chromosome"/>
</dbReference>
<gene>
    <name evidence="7" type="ordered locus">MCON_3543</name>
</gene>
<dbReference type="InterPro" id="IPR013785">
    <property type="entry name" value="Aldolase_TIM"/>
</dbReference>
<sequence>MLEFETMAKNMYAWDDEKGLFIPFSSTMRAVKSEISKLNSVSKEMVIERLKDDFNCDDISFCYNWLKKWEKIHVPDYKSQIPKEIDKSEIKSYLFAHCLSQLSLCTTEDCNFRCRYCSFSDFYEYNRGYSDKYMDFDTAKKAIDYFISLLNEGKKYNPIRKPALGFYGGEPLLNFGLIKKCIEYIESIYNDYEIIYTITTNGSMLDKKRANWLMEHDFIIFVSLDGPEDEHDRLRIYENGKGSFRDVIKNVTRIIRKGYKEIYCMPVFDWKSDLFKREEFFNRNDIPSVARIALVNNIEGCRYYEQFTEKDYSAFLGQLERARSCYYKDLNLQRGKEKLSFFDKLVGLDPGEDLFKSVSIYIQPLIMPFTGACIPGRKLFVDVYGNYHACERVNSSFPIGNVNDGLNFEKISKLIVGYLRSMDKCPSCKVSRKCTYCYQNFMTDNGFSPSSTVCENIESIKKASFARSFNIAEIYPEFVEESNYKHKNIKKYYGDDRNVFQT</sequence>
<dbReference type="EMBL" id="CP002565">
    <property type="protein sequence ID" value="AEB69754.1"/>
    <property type="molecule type" value="Genomic_DNA"/>
</dbReference>
<dbReference type="GO" id="GO:0046872">
    <property type="term" value="F:metal ion binding"/>
    <property type="evidence" value="ECO:0007669"/>
    <property type="project" value="UniProtKB-KW"/>
</dbReference>
<proteinExistence type="inferred from homology"/>
<dbReference type="InterPro" id="IPR023867">
    <property type="entry name" value="Sulphatase_maturase_rSAM"/>
</dbReference>
<evidence type="ECO:0000256" key="4">
    <source>
        <dbReference type="ARBA" id="ARBA00023014"/>
    </source>
</evidence>
<keyword evidence="2" id="KW-0479">Metal-binding</keyword>
<dbReference type="InParanoid" id="F4BWE4"/>
<name>F4BWE4_METSG</name>
<dbReference type="GeneID" id="10462720"/>
<dbReference type="SUPFAM" id="SSF102114">
    <property type="entry name" value="Radical SAM enzymes"/>
    <property type="match status" value="1"/>
</dbReference>
<evidence type="ECO:0000313" key="7">
    <source>
        <dbReference type="EMBL" id="AEB69754.1"/>
    </source>
</evidence>
<keyword evidence="1" id="KW-0949">S-adenosyl-L-methionine</keyword>
<dbReference type="STRING" id="990316.MCON_3543"/>
<evidence type="ECO:0000256" key="3">
    <source>
        <dbReference type="ARBA" id="ARBA00023004"/>
    </source>
</evidence>
<dbReference type="CDD" id="cd01335">
    <property type="entry name" value="Radical_SAM"/>
    <property type="match status" value="1"/>
</dbReference>
<dbReference type="SFLD" id="SFLDG01384">
    <property type="entry name" value="thioether_bond_formation_requi"/>
    <property type="match status" value="1"/>
</dbReference>
<evidence type="ECO:0000256" key="5">
    <source>
        <dbReference type="ARBA" id="ARBA00023601"/>
    </source>
</evidence>
<dbReference type="GO" id="GO:0016491">
    <property type="term" value="F:oxidoreductase activity"/>
    <property type="evidence" value="ECO:0007669"/>
    <property type="project" value="InterPro"/>
</dbReference>
<evidence type="ECO:0000256" key="2">
    <source>
        <dbReference type="ARBA" id="ARBA00022723"/>
    </source>
</evidence>
<keyword evidence="3" id="KW-0408">Iron</keyword>
<dbReference type="PROSITE" id="PS51918">
    <property type="entry name" value="RADICAL_SAM"/>
    <property type="match status" value="1"/>
</dbReference>
<evidence type="ECO:0000256" key="1">
    <source>
        <dbReference type="ARBA" id="ARBA00022691"/>
    </source>
</evidence>
<dbReference type="InterPro" id="IPR007197">
    <property type="entry name" value="rSAM"/>
</dbReference>
<dbReference type="RefSeq" id="WP_013720758.1">
    <property type="nucleotide sequence ID" value="NC_015416.1"/>
</dbReference>
<reference evidence="7 8" key="1">
    <citation type="journal article" date="2011" name="J. Bacteriol.">
        <title>Complete genome sequence of Methanosaeta concilii, a specialist in aceticlastic methanogenesis.</title>
        <authorList>
            <person name="Barber R.D."/>
            <person name="Zhang L."/>
            <person name="Harnack M."/>
            <person name="Olson M.V."/>
            <person name="Kaul R."/>
            <person name="Ingram-Smith C."/>
            <person name="Smith K.S."/>
        </authorList>
    </citation>
    <scope>NUCLEOTIDE SEQUENCE [LARGE SCALE GENOMIC DNA]</scope>
    <source>
        <strain evidence="8">ATCC 5969 / DSM 3671 / JCM 10134 / NBRC 103675 / OCM 69 / GP-6</strain>
    </source>
</reference>
<dbReference type="Gene3D" id="3.20.20.70">
    <property type="entry name" value="Aldolase class I"/>
    <property type="match status" value="1"/>
</dbReference>
<comment type="similarity">
    <text evidence="5">Belongs to the radical SAM superfamily. Anaerobic sulfatase-maturating enzyme family.</text>
</comment>
<dbReference type="PANTHER" id="PTHR43273">
    <property type="entry name" value="ANAEROBIC SULFATASE-MATURATING ENZYME HOMOLOG ASLB-RELATED"/>
    <property type="match status" value="1"/>
</dbReference>
<accession>F4BWE4</accession>
<dbReference type="GO" id="GO:0051536">
    <property type="term" value="F:iron-sulfur cluster binding"/>
    <property type="evidence" value="ECO:0007669"/>
    <property type="project" value="UniProtKB-KW"/>
</dbReference>
<dbReference type="PANTHER" id="PTHR43273:SF3">
    <property type="entry name" value="ANAEROBIC SULFATASE-MATURATING ENZYME HOMOLOG ASLB-RELATED"/>
    <property type="match status" value="1"/>
</dbReference>
<dbReference type="SFLD" id="SFLDG01067">
    <property type="entry name" value="SPASM/twitch_domain_containing"/>
    <property type="match status" value="1"/>
</dbReference>
<dbReference type="InterPro" id="IPR058240">
    <property type="entry name" value="rSAM_sf"/>
</dbReference>
<dbReference type="KEGG" id="mcj:MCON_3543"/>
<evidence type="ECO:0000313" key="8">
    <source>
        <dbReference type="Proteomes" id="UP000007807"/>
    </source>
</evidence>
<dbReference type="HOGENOM" id="CLU_009273_3_4_2"/>
<dbReference type="SFLD" id="SFLDS00029">
    <property type="entry name" value="Radical_SAM"/>
    <property type="match status" value="1"/>
</dbReference>
<keyword evidence="8" id="KW-1185">Reference proteome</keyword>
<protein>
    <submittedName>
        <fullName evidence="7">Conserved domain protein</fullName>
    </submittedName>
</protein>
<organism evidence="7 8">
    <name type="scientific">Methanothrix soehngenii (strain ATCC 5969 / DSM 3671 / JCM 10134 / NBRC 103675 / OCM 69 / GP-6)</name>
    <name type="common">Methanosaeta concilii</name>
    <dbReference type="NCBI Taxonomy" id="990316"/>
    <lineage>
        <taxon>Archaea</taxon>
        <taxon>Methanobacteriati</taxon>
        <taxon>Methanobacteriota</taxon>
        <taxon>Stenosarchaea group</taxon>
        <taxon>Methanomicrobia</taxon>
        <taxon>Methanotrichales</taxon>
        <taxon>Methanotrichaceae</taxon>
        <taxon>Methanothrix</taxon>
    </lineage>
</organism>
<evidence type="ECO:0000259" key="6">
    <source>
        <dbReference type="PROSITE" id="PS51918"/>
    </source>
</evidence>
<keyword evidence="4" id="KW-0411">Iron-sulfur</keyword>
<dbReference type="OrthoDB" id="30736at2157"/>